<gene>
    <name evidence="2" type="ORF">HH308_28980</name>
</gene>
<feature type="transmembrane region" description="Helical" evidence="1">
    <location>
        <begin position="215"/>
        <end position="242"/>
    </location>
</feature>
<evidence type="ECO:0000313" key="2">
    <source>
        <dbReference type="EMBL" id="NMO05260.1"/>
    </source>
</evidence>
<dbReference type="Proteomes" id="UP000550729">
    <property type="component" value="Unassembled WGS sequence"/>
</dbReference>
<evidence type="ECO:0000313" key="3">
    <source>
        <dbReference type="Proteomes" id="UP000550729"/>
    </source>
</evidence>
<feature type="transmembrane region" description="Helical" evidence="1">
    <location>
        <begin position="292"/>
        <end position="311"/>
    </location>
</feature>
<accession>A0A848L2L5</accession>
<sequence>MGFTTPDLPDVDPDEFLKKPLMERIRILNLDWVEQGFGAPRMVHCIYILKLVVFYAIAGLSIALATSGLPAFWHVADWWNQPIVYQKAIVWTILLEAMNLAGSWGPLAGKFKPMTGGILFWARPGTIRERPYKWIPLTAGDRRNWLDVGLYAALLVSLVVALVMPGVHSASLTERLPDNTSGLINPVLAAIPIVLLVLIGLRDKIVFMACRSEQYLPALIFFAVLPFTDMIIALKLLILIVWVGAGVSKMTKHFSYVVPPMVSNTFWTPKWLRRAQYRDFPNDLRPSRVAGFMAHVQGTFIEVAAPLILFFSTNKWLTLIAALFMVAFHAFIISTFPLAVPLEWNVLFIYAVVFLFLGFPAWDGYYITDMSSPWLTVAIVIGLLVFPVLGNFRPDKVSFLASMRQYSGNWATSLWAFAPGAEEKLNRVTRSAGNQLDQLIASGYEPNWAEITLQRTIGFRSLHTHARGTISVLLSRLPDIDSRSVREGEFLCNSLIGFNFGDAHWHGPDLVEAVQDEANFAPGELVVVVAESSSLGGNVQRYQLVDAALGVIETGTFLVSDEVNEQPWLPNGPIPLQVDWARSAV</sequence>
<dbReference type="InterPro" id="IPR021941">
    <property type="entry name" value="DUF3556_TM"/>
</dbReference>
<reference evidence="2 3" key="1">
    <citation type="submission" date="2020-04" db="EMBL/GenBank/DDBJ databases">
        <title>Gordonia sp. nov. TBRC 11910.</title>
        <authorList>
            <person name="Suriyachadkun C."/>
        </authorList>
    </citation>
    <scope>NUCLEOTIDE SEQUENCE [LARGE SCALE GENOMIC DNA]</scope>
    <source>
        <strain evidence="2 3">TBRC 11910</strain>
    </source>
</reference>
<feature type="transmembrane region" description="Helical" evidence="1">
    <location>
        <begin position="347"/>
        <end position="367"/>
    </location>
</feature>
<name>A0A848L2L5_9ACTN</name>
<protein>
    <submittedName>
        <fullName evidence="2">DUF3556 family protein</fullName>
    </submittedName>
</protein>
<dbReference type="EMBL" id="JABBNB010000059">
    <property type="protein sequence ID" value="NMO05260.1"/>
    <property type="molecule type" value="Genomic_DNA"/>
</dbReference>
<proteinExistence type="predicted"/>
<comment type="caution">
    <text evidence="2">The sequence shown here is derived from an EMBL/GenBank/DDBJ whole genome shotgun (WGS) entry which is preliminary data.</text>
</comment>
<feature type="transmembrane region" description="Helical" evidence="1">
    <location>
        <begin position="51"/>
        <end position="76"/>
    </location>
</feature>
<feature type="transmembrane region" description="Helical" evidence="1">
    <location>
        <begin position="88"/>
        <end position="107"/>
    </location>
</feature>
<dbReference type="RefSeq" id="WP_170197764.1">
    <property type="nucleotide sequence ID" value="NZ_JABBNB010000059.1"/>
</dbReference>
<keyword evidence="1" id="KW-0472">Membrane</keyword>
<dbReference type="Pfam" id="PF12077">
    <property type="entry name" value="DUF3556"/>
    <property type="match status" value="1"/>
</dbReference>
<evidence type="ECO:0000256" key="1">
    <source>
        <dbReference type="SAM" id="Phobius"/>
    </source>
</evidence>
<feature type="transmembrane region" description="Helical" evidence="1">
    <location>
        <begin position="183"/>
        <end position="203"/>
    </location>
</feature>
<keyword evidence="1" id="KW-0812">Transmembrane</keyword>
<feature type="transmembrane region" description="Helical" evidence="1">
    <location>
        <begin position="373"/>
        <end position="392"/>
    </location>
</feature>
<feature type="transmembrane region" description="Helical" evidence="1">
    <location>
        <begin position="317"/>
        <end position="340"/>
    </location>
</feature>
<feature type="transmembrane region" description="Helical" evidence="1">
    <location>
        <begin position="148"/>
        <end position="171"/>
    </location>
</feature>
<keyword evidence="1" id="KW-1133">Transmembrane helix</keyword>
<organism evidence="2 3">
    <name type="scientific">Gordonia asplenii</name>
    <dbReference type="NCBI Taxonomy" id="2725283"/>
    <lineage>
        <taxon>Bacteria</taxon>
        <taxon>Bacillati</taxon>
        <taxon>Actinomycetota</taxon>
        <taxon>Actinomycetes</taxon>
        <taxon>Mycobacteriales</taxon>
        <taxon>Gordoniaceae</taxon>
        <taxon>Gordonia</taxon>
    </lineage>
</organism>
<dbReference type="AlphaFoldDB" id="A0A848L2L5"/>
<keyword evidence="3" id="KW-1185">Reference proteome</keyword>